<keyword evidence="2" id="KW-1185">Reference proteome</keyword>
<proteinExistence type="predicted"/>
<comment type="caution">
    <text evidence="1">The sequence shown here is derived from an EMBL/GenBank/DDBJ whole genome shotgun (WGS) entry which is preliminary data.</text>
</comment>
<name>A0A7W6EQ80_9BACT</name>
<sequence length="47" mass="5798">MQESYIILNFNYIGRFYFSKKAQKLVLRFFWCRQILKSDAQGFSKPW</sequence>
<evidence type="ECO:0000313" key="1">
    <source>
        <dbReference type="EMBL" id="MBB3838126.1"/>
    </source>
</evidence>
<reference evidence="1 2" key="1">
    <citation type="submission" date="2020-08" db="EMBL/GenBank/DDBJ databases">
        <title>Genomic Encyclopedia of Type Strains, Phase IV (KMG-IV): sequencing the most valuable type-strain genomes for metagenomic binning, comparative biology and taxonomic classification.</title>
        <authorList>
            <person name="Goeker M."/>
        </authorList>
    </citation>
    <scope>NUCLEOTIDE SEQUENCE [LARGE SCALE GENOMIC DNA]</scope>
    <source>
        <strain evidence="1 2">DSM 17976</strain>
    </source>
</reference>
<gene>
    <name evidence="1" type="ORF">FHS57_002131</name>
</gene>
<accession>A0A7W6EQ80</accession>
<evidence type="ECO:0000313" key="2">
    <source>
        <dbReference type="Proteomes" id="UP000541352"/>
    </source>
</evidence>
<organism evidence="1 2">
    <name type="scientific">Runella defluvii</name>
    <dbReference type="NCBI Taxonomy" id="370973"/>
    <lineage>
        <taxon>Bacteria</taxon>
        <taxon>Pseudomonadati</taxon>
        <taxon>Bacteroidota</taxon>
        <taxon>Cytophagia</taxon>
        <taxon>Cytophagales</taxon>
        <taxon>Spirosomataceae</taxon>
        <taxon>Runella</taxon>
    </lineage>
</organism>
<dbReference type="AlphaFoldDB" id="A0A7W6EQ80"/>
<dbReference type="EMBL" id="JACIBY010000004">
    <property type="protein sequence ID" value="MBB3838126.1"/>
    <property type="molecule type" value="Genomic_DNA"/>
</dbReference>
<protein>
    <submittedName>
        <fullName evidence="1">Uncharacterized protein</fullName>
    </submittedName>
</protein>
<dbReference type="Proteomes" id="UP000541352">
    <property type="component" value="Unassembled WGS sequence"/>
</dbReference>